<dbReference type="GO" id="GO:0016491">
    <property type="term" value="F:oxidoreductase activity"/>
    <property type="evidence" value="ECO:0007669"/>
    <property type="project" value="UniProtKB-KW"/>
</dbReference>
<feature type="domain" description="D-isomer specific 2-hydroxyacid dehydrogenase NAD-binding" evidence="3">
    <location>
        <begin position="100"/>
        <end position="283"/>
    </location>
</feature>
<gene>
    <name evidence="4" type="ORF">GCM10025875_02270</name>
</gene>
<dbReference type="EMBL" id="BSUM01000001">
    <property type="protein sequence ID" value="GMA30235.1"/>
    <property type="molecule type" value="Genomic_DNA"/>
</dbReference>
<comment type="caution">
    <text evidence="4">The sequence shown here is derived from an EMBL/GenBank/DDBJ whole genome shotgun (WGS) entry which is preliminary data.</text>
</comment>
<evidence type="ECO:0000313" key="4">
    <source>
        <dbReference type="EMBL" id="GMA30235.1"/>
    </source>
</evidence>
<keyword evidence="2" id="KW-0520">NAD</keyword>
<dbReference type="Pfam" id="PF02826">
    <property type="entry name" value="2-Hacid_dh_C"/>
    <property type="match status" value="1"/>
</dbReference>
<dbReference type="PANTHER" id="PTHR43333:SF1">
    <property type="entry name" value="D-ISOMER SPECIFIC 2-HYDROXYACID DEHYDROGENASE NAD-BINDING DOMAIN-CONTAINING PROTEIN"/>
    <property type="match status" value="1"/>
</dbReference>
<evidence type="ECO:0000313" key="5">
    <source>
        <dbReference type="Proteomes" id="UP001157161"/>
    </source>
</evidence>
<organism evidence="4 5">
    <name type="scientific">Litorihabitans aurantiacus</name>
    <dbReference type="NCBI Taxonomy" id="1930061"/>
    <lineage>
        <taxon>Bacteria</taxon>
        <taxon>Bacillati</taxon>
        <taxon>Actinomycetota</taxon>
        <taxon>Actinomycetes</taxon>
        <taxon>Micrococcales</taxon>
        <taxon>Beutenbergiaceae</taxon>
        <taxon>Litorihabitans</taxon>
    </lineage>
</organism>
<sequence>MKLLLPDSFPLSLDLPDGVETVTYAVRDPLPPEHHDAEGIVLWSLSPRWLARSAQELTSLRWAQTLTAGTDQIEAAGFADDVVLTSGNGLHDGPVAEHALALILAAARRLDVAVDARREHRWARELGVNQPRDNAERFTLVGGARVVIWGFGGIGQRLAGHLSALGAEVTGVAQRAGERAGFPVVTADALPEVLADADVLVNILPATSATAEVVDAATLALLPRKAWFVNVGRGATVDEAALRTALWDGVIAGAALDVMATEPLPTDDPLWDTPNVILTPHSAGGRPLGAEELVESNVAALLAGEELRNVVTL</sequence>
<keyword evidence="1" id="KW-0560">Oxidoreductase</keyword>
<reference evidence="4" key="2">
    <citation type="submission" date="2023-02" db="EMBL/GenBank/DDBJ databases">
        <authorList>
            <person name="Sun Q."/>
            <person name="Mori K."/>
        </authorList>
    </citation>
    <scope>NUCLEOTIDE SEQUENCE</scope>
    <source>
        <strain evidence="4">NBRC 112290</strain>
    </source>
</reference>
<evidence type="ECO:0000256" key="2">
    <source>
        <dbReference type="ARBA" id="ARBA00023027"/>
    </source>
</evidence>
<dbReference type="SUPFAM" id="SSF51735">
    <property type="entry name" value="NAD(P)-binding Rossmann-fold domains"/>
    <property type="match status" value="1"/>
</dbReference>
<reference evidence="4" key="1">
    <citation type="journal article" date="2014" name="Int. J. Syst. Evol. Microbiol.">
        <title>Complete genome sequence of Corynebacterium casei LMG S-19264T (=DSM 44701T), isolated from a smear-ripened cheese.</title>
        <authorList>
            <consortium name="US DOE Joint Genome Institute (JGI-PGF)"/>
            <person name="Walter F."/>
            <person name="Albersmeier A."/>
            <person name="Kalinowski J."/>
            <person name="Ruckert C."/>
        </authorList>
    </citation>
    <scope>NUCLEOTIDE SEQUENCE</scope>
    <source>
        <strain evidence="4">NBRC 112290</strain>
    </source>
</reference>
<accession>A0AA37UJD4</accession>
<protein>
    <submittedName>
        <fullName evidence="4">Phosphoglycerate dehydrogenase</fullName>
    </submittedName>
</protein>
<dbReference type="InterPro" id="IPR006140">
    <property type="entry name" value="D-isomer_DH_NAD-bd"/>
</dbReference>
<dbReference type="SUPFAM" id="SSF52283">
    <property type="entry name" value="Formate/glycerate dehydrogenase catalytic domain-like"/>
    <property type="match status" value="1"/>
</dbReference>
<dbReference type="InterPro" id="IPR036291">
    <property type="entry name" value="NAD(P)-bd_dom_sf"/>
</dbReference>
<evidence type="ECO:0000256" key="1">
    <source>
        <dbReference type="ARBA" id="ARBA00023002"/>
    </source>
</evidence>
<dbReference type="AlphaFoldDB" id="A0AA37UJD4"/>
<dbReference type="Proteomes" id="UP001157161">
    <property type="component" value="Unassembled WGS sequence"/>
</dbReference>
<dbReference type="PANTHER" id="PTHR43333">
    <property type="entry name" value="2-HACID_DH_C DOMAIN-CONTAINING PROTEIN"/>
    <property type="match status" value="1"/>
</dbReference>
<dbReference type="GO" id="GO:0051287">
    <property type="term" value="F:NAD binding"/>
    <property type="evidence" value="ECO:0007669"/>
    <property type="project" value="InterPro"/>
</dbReference>
<evidence type="ECO:0000259" key="3">
    <source>
        <dbReference type="Pfam" id="PF02826"/>
    </source>
</evidence>
<proteinExistence type="predicted"/>
<dbReference type="Gene3D" id="3.40.50.720">
    <property type="entry name" value="NAD(P)-binding Rossmann-like Domain"/>
    <property type="match status" value="2"/>
</dbReference>
<dbReference type="RefSeq" id="WP_284248754.1">
    <property type="nucleotide sequence ID" value="NZ_BSUM01000001.1"/>
</dbReference>
<keyword evidence="5" id="KW-1185">Reference proteome</keyword>
<name>A0AA37UJD4_9MICO</name>